<dbReference type="PROSITE" id="PS51257">
    <property type="entry name" value="PROKAR_LIPOPROTEIN"/>
    <property type="match status" value="1"/>
</dbReference>
<reference evidence="1 2" key="1">
    <citation type="submission" date="2018-09" db="EMBL/GenBank/DDBJ databases">
        <title>Profundibacter amoris BAR1 gen. nov., sp. nov., a new member of the Roseobacter clade isolated at Lokis Castle Vent Field on the Arctic Mid-Oceanic Ridge.</title>
        <authorList>
            <person name="Le Moine Bauer S."/>
            <person name="Sjoeberg A.G."/>
            <person name="L'Haridon S."/>
            <person name="Stokke R."/>
            <person name="Roalkvam I."/>
            <person name="Steen I.H."/>
            <person name="Dahle H."/>
        </authorList>
    </citation>
    <scope>NUCLEOTIDE SEQUENCE [LARGE SCALE GENOMIC DNA]</scope>
    <source>
        <strain evidence="1 2">BAR1</strain>
    </source>
</reference>
<keyword evidence="2" id="KW-1185">Reference proteome</keyword>
<dbReference type="AlphaFoldDB" id="A0A347UL40"/>
<dbReference type="KEGG" id="pamo:BAR1_17500"/>
<dbReference type="OrthoDB" id="7867825at2"/>
<dbReference type="EMBL" id="CP032125">
    <property type="protein sequence ID" value="AXX99568.1"/>
    <property type="molecule type" value="Genomic_DNA"/>
</dbReference>
<sequence>MKRAIFAVVVALSGCVSPQPEPKPMPQRIIPYSGGLKIADSGGLEISFGRAQAGVEKAIDRLVGSTIIDGVDDGAGCELRSWSGTGLSLIFDKGAFVGWIAGPPTWPAPKRSAGNTCGWG</sequence>
<organism evidence="1 2">
    <name type="scientific">Profundibacter amoris</name>
    <dbReference type="NCBI Taxonomy" id="2171755"/>
    <lineage>
        <taxon>Bacteria</taxon>
        <taxon>Pseudomonadati</taxon>
        <taxon>Pseudomonadota</taxon>
        <taxon>Alphaproteobacteria</taxon>
        <taxon>Rhodobacterales</taxon>
        <taxon>Paracoccaceae</taxon>
        <taxon>Profundibacter</taxon>
    </lineage>
</organism>
<proteinExistence type="predicted"/>
<gene>
    <name evidence="1" type="ORF">BAR1_17500</name>
</gene>
<evidence type="ECO:0000313" key="1">
    <source>
        <dbReference type="EMBL" id="AXX99568.1"/>
    </source>
</evidence>
<evidence type="ECO:0000313" key="2">
    <source>
        <dbReference type="Proteomes" id="UP000261704"/>
    </source>
</evidence>
<name>A0A347UL40_9RHOB</name>
<dbReference type="RefSeq" id="WP_118944219.1">
    <property type="nucleotide sequence ID" value="NZ_CP032125.1"/>
</dbReference>
<evidence type="ECO:0008006" key="3">
    <source>
        <dbReference type="Google" id="ProtNLM"/>
    </source>
</evidence>
<accession>A0A347UL40</accession>
<dbReference type="Proteomes" id="UP000261704">
    <property type="component" value="Chromosome"/>
</dbReference>
<protein>
    <recommendedName>
        <fullName evidence="3">Lipoprotein</fullName>
    </recommendedName>
</protein>